<feature type="domain" description="Major facilitator superfamily (MFS) profile" evidence="8">
    <location>
        <begin position="41"/>
        <end position="427"/>
    </location>
</feature>
<feature type="transmembrane region" description="Helical" evidence="7">
    <location>
        <begin position="288"/>
        <end position="309"/>
    </location>
</feature>
<organism evidence="9">
    <name type="scientific">Prosthecochloris aestuarii</name>
    <dbReference type="NCBI Taxonomy" id="1102"/>
    <lineage>
        <taxon>Bacteria</taxon>
        <taxon>Pseudomonadati</taxon>
        <taxon>Chlorobiota</taxon>
        <taxon>Chlorobiia</taxon>
        <taxon>Chlorobiales</taxon>
        <taxon>Chlorobiaceae</taxon>
        <taxon>Prosthecochloris</taxon>
    </lineage>
</organism>
<keyword evidence="6 7" id="KW-0472">Membrane</keyword>
<feature type="transmembrane region" description="Helical" evidence="7">
    <location>
        <begin position="44"/>
        <end position="68"/>
    </location>
</feature>
<evidence type="ECO:0000256" key="7">
    <source>
        <dbReference type="SAM" id="Phobius"/>
    </source>
</evidence>
<feature type="transmembrane region" description="Helical" evidence="7">
    <location>
        <begin position="137"/>
        <end position="158"/>
    </location>
</feature>
<keyword evidence="5 7" id="KW-1133">Transmembrane helix</keyword>
<evidence type="ECO:0000256" key="2">
    <source>
        <dbReference type="ARBA" id="ARBA00022448"/>
    </source>
</evidence>
<dbReference type="PANTHER" id="PTHR23513">
    <property type="entry name" value="INTEGRAL MEMBRANE EFFLUX PROTEIN-RELATED"/>
    <property type="match status" value="1"/>
</dbReference>
<gene>
    <name evidence="9" type="ORF">ENN50_08920</name>
</gene>
<dbReference type="InterPro" id="IPR010290">
    <property type="entry name" value="TM_effector"/>
</dbReference>
<comment type="caution">
    <text evidence="9">The sequence shown here is derived from an EMBL/GenBank/DDBJ whole genome shotgun (WGS) entry which is preliminary data.</text>
</comment>
<name>A0A831WPQ8_PROAE</name>
<proteinExistence type="predicted"/>
<dbReference type="EMBL" id="DSBW01000195">
    <property type="protein sequence ID" value="HED31778.1"/>
    <property type="molecule type" value="Genomic_DNA"/>
</dbReference>
<evidence type="ECO:0000313" key="9">
    <source>
        <dbReference type="EMBL" id="HED31778.1"/>
    </source>
</evidence>
<dbReference type="Proteomes" id="UP000886335">
    <property type="component" value="Unassembled WGS sequence"/>
</dbReference>
<keyword evidence="3" id="KW-1003">Cell membrane</keyword>
<accession>A0A831WPQ8</accession>
<dbReference type="Pfam" id="PF05977">
    <property type="entry name" value="MFS_3"/>
    <property type="match status" value="1"/>
</dbReference>
<evidence type="ECO:0000256" key="5">
    <source>
        <dbReference type="ARBA" id="ARBA00022989"/>
    </source>
</evidence>
<evidence type="ECO:0000256" key="6">
    <source>
        <dbReference type="ARBA" id="ARBA00023136"/>
    </source>
</evidence>
<dbReference type="PROSITE" id="PS50850">
    <property type="entry name" value="MFS"/>
    <property type="match status" value="1"/>
</dbReference>
<keyword evidence="4 7" id="KW-0812">Transmembrane</keyword>
<feature type="transmembrane region" description="Helical" evidence="7">
    <location>
        <begin position="254"/>
        <end position="276"/>
    </location>
</feature>
<feature type="transmembrane region" description="Helical" evidence="7">
    <location>
        <begin position="375"/>
        <end position="394"/>
    </location>
</feature>
<protein>
    <submittedName>
        <fullName evidence="9">MFS transporter</fullName>
    </submittedName>
</protein>
<dbReference type="GO" id="GO:0022857">
    <property type="term" value="F:transmembrane transporter activity"/>
    <property type="evidence" value="ECO:0007669"/>
    <property type="project" value="InterPro"/>
</dbReference>
<feature type="transmembrane region" description="Helical" evidence="7">
    <location>
        <begin position="107"/>
        <end position="131"/>
    </location>
</feature>
<feature type="transmembrane region" description="Helical" evidence="7">
    <location>
        <begin position="200"/>
        <end position="219"/>
    </location>
</feature>
<evidence type="ECO:0000256" key="4">
    <source>
        <dbReference type="ARBA" id="ARBA00022692"/>
    </source>
</evidence>
<evidence type="ECO:0000256" key="1">
    <source>
        <dbReference type="ARBA" id="ARBA00004651"/>
    </source>
</evidence>
<feature type="transmembrane region" description="Helical" evidence="7">
    <location>
        <begin position="316"/>
        <end position="335"/>
    </location>
</feature>
<dbReference type="CDD" id="cd06173">
    <property type="entry name" value="MFS_MefA_like"/>
    <property type="match status" value="1"/>
</dbReference>
<evidence type="ECO:0000256" key="3">
    <source>
        <dbReference type="ARBA" id="ARBA00022475"/>
    </source>
</evidence>
<keyword evidence="2" id="KW-0813">Transport</keyword>
<dbReference type="AlphaFoldDB" id="A0A831WPQ8"/>
<reference evidence="9" key="1">
    <citation type="journal article" date="2020" name="mSystems">
        <title>Genome- and Community-Level Interaction Insights into Carbon Utilization and Element Cycling Functions of Hydrothermarchaeota in Hydrothermal Sediment.</title>
        <authorList>
            <person name="Zhou Z."/>
            <person name="Liu Y."/>
            <person name="Xu W."/>
            <person name="Pan J."/>
            <person name="Luo Z.H."/>
            <person name="Li M."/>
        </authorList>
    </citation>
    <scope>NUCLEOTIDE SEQUENCE [LARGE SCALE GENOMIC DNA]</scope>
    <source>
        <strain evidence="9">SpSt-1181</strain>
    </source>
</reference>
<feature type="transmembrane region" description="Helical" evidence="7">
    <location>
        <begin position="170"/>
        <end position="194"/>
    </location>
</feature>
<evidence type="ECO:0000259" key="8">
    <source>
        <dbReference type="PROSITE" id="PS50850"/>
    </source>
</evidence>
<dbReference type="Gene3D" id="1.20.1250.20">
    <property type="entry name" value="MFS general substrate transporter like domains"/>
    <property type="match status" value="1"/>
</dbReference>
<dbReference type="InterPro" id="IPR020846">
    <property type="entry name" value="MFS_dom"/>
</dbReference>
<feature type="transmembrane region" description="Helical" evidence="7">
    <location>
        <begin position="400"/>
        <end position="422"/>
    </location>
</feature>
<dbReference type="InterPro" id="IPR036259">
    <property type="entry name" value="MFS_trans_sf"/>
</dbReference>
<feature type="transmembrane region" description="Helical" evidence="7">
    <location>
        <begin position="341"/>
        <end position="363"/>
    </location>
</feature>
<dbReference type="GO" id="GO:0005886">
    <property type="term" value="C:plasma membrane"/>
    <property type="evidence" value="ECO:0007669"/>
    <property type="project" value="UniProtKB-SubCell"/>
</dbReference>
<dbReference type="PANTHER" id="PTHR23513:SF11">
    <property type="entry name" value="STAPHYLOFERRIN A TRANSPORTER"/>
    <property type="match status" value="1"/>
</dbReference>
<comment type="subcellular location">
    <subcellularLocation>
        <location evidence="1">Cell membrane</location>
        <topology evidence="1">Multi-pass membrane protein</topology>
    </subcellularLocation>
</comment>
<sequence>MSGSCCEKRYVTDEQVSSAGQDCRGIRCRLRSAFPAFSSRNFRLYFAGQIVSMIGTWLQMVAQGWLVLEMTGSAFWVGVTAAAASLPTLFLSLFGGVIVDRYDRKRILLWTQSASMLLALVLGGLTISGVITLEAILVLAFLLGCVGSVATPAIQAFLSEMVSREQLRSAVALNSAIFNASRVVGPAIAGVMIAWTGAGAAFIVNGLSYIAVILALLAIRTASRRHIPDPGQSPFESISEGLGYTWQHPLLRTIILYVAVVSVFGWSFMSMLPVVAKNTFGMGAEGMGYLFSAFGTGSLTGTVLVSVLARKVRSSVMVIGGIMLFSVSLTAFTFASGELLAMIFLFIAGIGMLSAFATMTATVQELVDERFRGRVMSIYLMVLMGFIPIGNIEVGALAELVGTSVAIRTGSVLVGIATLLLLGARRGIADRWESYKCRYCIEMGTS</sequence>
<dbReference type="SUPFAM" id="SSF103473">
    <property type="entry name" value="MFS general substrate transporter"/>
    <property type="match status" value="1"/>
</dbReference>
<feature type="transmembrane region" description="Helical" evidence="7">
    <location>
        <begin position="74"/>
        <end position="95"/>
    </location>
</feature>